<dbReference type="AlphaFoldDB" id="A0A9N7ZCV4"/>
<reference evidence="1" key="1">
    <citation type="submission" date="2020-03" db="EMBL/GenBank/DDBJ databases">
        <authorList>
            <person name="Weist P."/>
        </authorList>
    </citation>
    <scope>NUCLEOTIDE SEQUENCE</scope>
</reference>
<evidence type="ECO:0000313" key="2">
    <source>
        <dbReference type="Proteomes" id="UP001153269"/>
    </source>
</evidence>
<organism evidence="1 2">
    <name type="scientific">Pleuronectes platessa</name>
    <name type="common">European plaice</name>
    <dbReference type="NCBI Taxonomy" id="8262"/>
    <lineage>
        <taxon>Eukaryota</taxon>
        <taxon>Metazoa</taxon>
        <taxon>Chordata</taxon>
        <taxon>Craniata</taxon>
        <taxon>Vertebrata</taxon>
        <taxon>Euteleostomi</taxon>
        <taxon>Actinopterygii</taxon>
        <taxon>Neopterygii</taxon>
        <taxon>Teleostei</taxon>
        <taxon>Neoteleostei</taxon>
        <taxon>Acanthomorphata</taxon>
        <taxon>Carangaria</taxon>
        <taxon>Pleuronectiformes</taxon>
        <taxon>Pleuronectoidei</taxon>
        <taxon>Pleuronectidae</taxon>
        <taxon>Pleuronectes</taxon>
    </lineage>
</organism>
<keyword evidence="2" id="KW-1185">Reference proteome</keyword>
<dbReference type="EMBL" id="CADEAL010004425">
    <property type="protein sequence ID" value="CAB1459331.1"/>
    <property type="molecule type" value="Genomic_DNA"/>
</dbReference>
<evidence type="ECO:0000313" key="1">
    <source>
        <dbReference type="EMBL" id="CAB1459331.1"/>
    </source>
</evidence>
<sequence length="92" mass="10464">MQGRGCALDIDTDQVATIRHRSHGILVVYLDLWMKKANQTFSQSVPWLGWILPLVSVGHVSPLQTHECYFLLELGRATCLTGTAPTGQWRWW</sequence>
<comment type="caution">
    <text evidence="1">The sequence shown here is derived from an EMBL/GenBank/DDBJ whole genome shotgun (WGS) entry which is preliminary data.</text>
</comment>
<gene>
    <name evidence="1" type="ORF">PLEPLA_LOCUS47168</name>
</gene>
<accession>A0A9N7ZCV4</accession>
<protein>
    <submittedName>
        <fullName evidence="1">Uncharacterized protein</fullName>
    </submittedName>
</protein>
<dbReference type="Proteomes" id="UP001153269">
    <property type="component" value="Unassembled WGS sequence"/>
</dbReference>
<name>A0A9N7ZCV4_PLEPL</name>
<proteinExistence type="predicted"/>